<organism evidence="1 2">
    <name type="scientific">Trifolium medium</name>
    <dbReference type="NCBI Taxonomy" id="97028"/>
    <lineage>
        <taxon>Eukaryota</taxon>
        <taxon>Viridiplantae</taxon>
        <taxon>Streptophyta</taxon>
        <taxon>Embryophyta</taxon>
        <taxon>Tracheophyta</taxon>
        <taxon>Spermatophyta</taxon>
        <taxon>Magnoliopsida</taxon>
        <taxon>eudicotyledons</taxon>
        <taxon>Gunneridae</taxon>
        <taxon>Pentapetalae</taxon>
        <taxon>rosids</taxon>
        <taxon>fabids</taxon>
        <taxon>Fabales</taxon>
        <taxon>Fabaceae</taxon>
        <taxon>Papilionoideae</taxon>
        <taxon>50 kb inversion clade</taxon>
        <taxon>NPAAA clade</taxon>
        <taxon>Hologalegina</taxon>
        <taxon>IRL clade</taxon>
        <taxon>Trifolieae</taxon>
        <taxon>Trifolium</taxon>
    </lineage>
</organism>
<dbReference type="Proteomes" id="UP000265520">
    <property type="component" value="Unassembled WGS sequence"/>
</dbReference>
<proteinExistence type="predicted"/>
<protein>
    <submittedName>
        <fullName evidence="1">Cellulose synthase-like protein H1-like</fullName>
    </submittedName>
</protein>
<evidence type="ECO:0000313" key="1">
    <source>
        <dbReference type="EMBL" id="MCI09562.1"/>
    </source>
</evidence>
<keyword evidence="2" id="KW-1185">Reference proteome</keyword>
<dbReference type="AlphaFoldDB" id="A0A392PCS7"/>
<name>A0A392PCS7_9FABA</name>
<evidence type="ECO:0000313" key="2">
    <source>
        <dbReference type="Proteomes" id="UP000265520"/>
    </source>
</evidence>
<reference evidence="1 2" key="1">
    <citation type="journal article" date="2018" name="Front. Plant Sci.">
        <title>Red Clover (Trifolium pratense) and Zigzag Clover (T. medium) - A Picture of Genomic Similarities and Differences.</title>
        <authorList>
            <person name="Dluhosova J."/>
            <person name="Istvanek J."/>
            <person name="Nedelnik J."/>
            <person name="Repkova J."/>
        </authorList>
    </citation>
    <scope>NUCLEOTIDE SEQUENCE [LARGE SCALE GENOMIC DNA]</scope>
    <source>
        <strain evidence="2">cv. 10/8</strain>
        <tissue evidence="1">Leaf</tissue>
    </source>
</reference>
<feature type="non-terminal residue" evidence="1">
    <location>
        <position position="1"/>
    </location>
</feature>
<dbReference type="EMBL" id="LXQA010073118">
    <property type="protein sequence ID" value="MCI09562.1"/>
    <property type="molecule type" value="Genomic_DNA"/>
</dbReference>
<accession>A0A392PCS7</accession>
<comment type="caution">
    <text evidence="1">The sequence shown here is derived from an EMBL/GenBank/DDBJ whole genome shotgun (WGS) entry which is preliminary data.</text>
</comment>
<sequence length="112" mass="12958">DMYDNLSQKIEDVTRNPISFQFEGEFAVFLNTEKRNHPSIVKVILENKDVLSDALPHLILIASIEYLCCLSISSFLADLKLTCSCLNSNKTEKTYIRVDRLYWMVFLMDCLT</sequence>